<dbReference type="PANTHER" id="PTHR14969">
    <property type="entry name" value="SPHINGOSINE-1-PHOSPHATE PHOSPHOHYDROLASE"/>
    <property type="match status" value="1"/>
</dbReference>
<dbReference type="AlphaFoldDB" id="A0A1H7FXE8"/>
<evidence type="ECO:0000313" key="10">
    <source>
        <dbReference type="Proteomes" id="UP000198916"/>
    </source>
</evidence>
<dbReference type="SMART" id="SM00014">
    <property type="entry name" value="acidPPc"/>
    <property type="match status" value="1"/>
</dbReference>
<dbReference type="Gene3D" id="1.20.144.10">
    <property type="entry name" value="Phosphatidic acid phosphatase type 2/haloperoxidase"/>
    <property type="match status" value="1"/>
</dbReference>
<reference evidence="10" key="1">
    <citation type="submission" date="2016-10" db="EMBL/GenBank/DDBJ databases">
        <authorList>
            <person name="Varghese N."/>
            <person name="Submissions S."/>
        </authorList>
    </citation>
    <scope>NUCLEOTIDE SEQUENCE [LARGE SCALE GENOMIC DNA]</scope>
    <source>
        <strain evidence="10">Jip14</strain>
    </source>
</reference>
<evidence type="ECO:0000256" key="2">
    <source>
        <dbReference type="ARBA" id="ARBA00022475"/>
    </source>
</evidence>
<feature type="transmembrane region" description="Helical" evidence="7">
    <location>
        <begin position="91"/>
        <end position="109"/>
    </location>
</feature>
<dbReference type="GO" id="GO:0016787">
    <property type="term" value="F:hydrolase activity"/>
    <property type="evidence" value="ECO:0007669"/>
    <property type="project" value="UniProtKB-KW"/>
</dbReference>
<feature type="transmembrane region" description="Helical" evidence="7">
    <location>
        <begin position="142"/>
        <end position="161"/>
    </location>
</feature>
<dbReference type="InterPro" id="IPR000326">
    <property type="entry name" value="PAP2/HPO"/>
</dbReference>
<keyword evidence="4" id="KW-0378">Hydrolase</keyword>
<evidence type="ECO:0000256" key="3">
    <source>
        <dbReference type="ARBA" id="ARBA00022692"/>
    </source>
</evidence>
<dbReference type="PANTHER" id="PTHR14969:SF62">
    <property type="entry name" value="DECAPRENYLPHOSPHORYL-5-PHOSPHORIBOSE PHOSPHATASE RV3807C-RELATED"/>
    <property type="match status" value="1"/>
</dbReference>
<dbReference type="GO" id="GO:0005886">
    <property type="term" value="C:plasma membrane"/>
    <property type="evidence" value="ECO:0007669"/>
    <property type="project" value="UniProtKB-SubCell"/>
</dbReference>
<dbReference type="CDD" id="cd01610">
    <property type="entry name" value="PAP2_like"/>
    <property type="match status" value="1"/>
</dbReference>
<accession>A0A1H7FXE8</accession>
<dbReference type="InterPro" id="IPR036938">
    <property type="entry name" value="PAP2/HPO_sf"/>
</dbReference>
<comment type="subcellular location">
    <subcellularLocation>
        <location evidence="1">Cell membrane</location>
        <topology evidence="1">Multi-pass membrane protein</topology>
    </subcellularLocation>
</comment>
<feature type="transmembrane region" description="Helical" evidence="7">
    <location>
        <begin position="192"/>
        <end position="210"/>
    </location>
</feature>
<feature type="transmembrane region" description="Helical" evidence="7">
    <location>
        <begin position="168"/>
        <end position="186"/>
    </location>
</feature>
<protein>
    <submittedName>
        <fullName evidence="9">Membrane-associated phospholipid phosphatase</fullName>
    </submittedName>
</protein>
<gene>
    <name evidence="9" type="ORF">SAMN05421740_101428</name>
</gene>
<feature type="transmembrane region" description="Helical" evidence="7">
    <location>
        <begin position="21"/>
        <end position="44"/>
    </location>
</feature>
<keyword evidence="2" id="KW-1003">Cell membrane</keyword>
<keyword evidence="3 7" id="KW-0812">Transmembrane</keyword>
<dbReference type="STRING" id="332977.SAMN05421740_101428"/>
<feature type="transmembrane region" description="Helical" evidence="7">
    <location>
        <begin position="64"/>
        <end position="86"/>
    </location>
</feature>
<evidence type="ECO:0000256" key="5">
    <source>
        <dbReference type="ARBA" id="ARBA00022989"/>
    </source>
</evidence>
<evidence type="ECO:0000313" key="9">
    <source>
        <dbReference type="EMBL" id="SEK28085.1"/>
    </source>
</evidence>
<proteinExistence type="predicted"/>
<feature type="domain" description="Phosphatidic acid phosphatase type 2/haloperoxidase" evidence="8">
    <location>
        <begin position="91"/>
        <end position="207"/>
    </location>
</feature>
<keyword evidence="6 7" id="KW-0472">Membrane</keyword>
<dbReference type="EMBL" id="FNZR01000001">
    <property type="protein sequence ID" value="SEK28085.1"/>
    <property type="molecule type" value="Genomic_DNA"/>
</dbReference>
<organism evidence="9 10">
    <name type="scientific">Parapedobacter koreensis</name>
    <dbReference type="NCBI Taxonomy" id="332977"/>
    <lineage>
        <taxon>Bacteria</taxon>
        <taxon>Pseudomonadati</taxon>
        <taxon>Bacteroidota</taxon>
        <taxon>Sphingobacteriia</taxon>
        <taxon>Sphingobacteriales</taxon>
        <taxon>Sphingobacteriaceae</taxon>
        <taxon>Parapedobacter</taxon>
    </lineage>
</organism>
<sequence length="246" mass="27894">MDYEYHMANHFRSRSIVAFYTTYPAFTVAVLLFALSSIALSIFISQSEQFLLVNQLHHPVADAAFQYITYGGDGLLMVLLTVILLFVRFKYVIYAITCFILTGLLAQGIKRTLGFPRPAKFFEGVHDLHIPPDYTVHFHNSFPSGHTTTAFAMMAMLYYLFPNQRNSPFLFVMALLVGYSRIYLAQHFPQDVFAGALIGSSMTFLLLGWFDSSTLFKADWANRRLHISVAIRPNPKQQSDGYSSLS</sequence>
<dbReference type="Pfam" id="PF01569">
    <property type="entry name" value="PAP2"/>
    <property type="match status" value="1"/>
</dbReference>
<dbReference type="SUPFAM" id="SSF48317">
    <property type="entry name" value="Acid phosphatase/Vanadium-dependent haloperoxidase"/>
    <property type="match status" value="1"/>
</dbReference>
<keyword evidence="5 7" id="KW-1133">Transmembrane helix</keyword>
<evidence type="ECO:0000256" key="7">
    <source>
        <dbReference type="SAM" id="Phobius"/>
    </source>
</evidence>
<evidence type="ECO:0000259" key="8">
    <source>
        <dbReference type="SMART" id="SM00014"/>
    </source>
</evidence>
<evidence type="ECO:0000256" key="1">
    <source>
        <dbReference type="ARBA" id="ARBA00004651"/>
    </source>
</evidence>
<evidence type="ECO:0000256" key="6">
    <source>
        <dbReference type="ARBA" id="ARBA00023136"/>
    </source>
</evidence>
<evidence type="ECO:0000256" key="4">
    <source>
        <dbReference type="ARBA" id="ARBA00022801"/>
    </source>
</evidence>
<name>A0A1H7FXE8_9SPHI</name>
<dbReference type="Proteomes" id="UP000198916">
    <property type="component" value="Unassembled WGS sequence"/>
</dbReference>
<keyword evidence="10" id="KW-1185">Reference proteome</keyword>